<keyword evidence="6" id="KW-0418">Kinase</keyword>
<evidence type="ECO:0000313" key="6">
    <source>
        <dbReference type="EMBL" id="CAI8050080.1"/>
    </source>
</evidence>
<dbReference type="Pfam" id="PF07714">
    <property type="entry name" value="PK_Tyr_Ser-Thr"/>
    <property type="match status" value="2"/>
</dbReference>
<evidence type="ECO:0000259" key="5">
    <source>
        <dbReference type="PROSITE" id="PS50011"/>
    </source>
</evidence>
<proteinExistence type="predicted"/>
<keyword evidence="2" id="KW-0547">Nucleotide-binding</keyword>
<dbReference type="AlphaFoldDB" id="A0AA35XG01"/>
<dbReference type="InterPro" id="IPR011009">
    <property type="entry name" value="Kinase-like_dom_sf"/>
</dbReference>
<comment type="subcellular location">
    <subcellularLocation>
        <location evidence="1">Membrane</location>
        <topology evidence="1">Single-pass membrane protein</topology>
    </subcellularLocation>
</comment>
<dbReference type="PANTHER" id="PTHR24416">
    <property type="entry name" value="TYROSINE-PROTEIN KINASE RECEPTOR"/>
    <property type="match status" value="1"/>
</dbReference>
<dbReference type="PROSITE" id="PS50003">
    <property type="entry name" value="PH_DOMAIN"/>
    <property type="match status" value="1"/>
</dbReference>
<dbReference type="SUPFAM" id="SSF56112">
    <property type="entry name" value="Protein kinase-like (PK-like)"/>
    <property type="match status" value="1"/>
</dbReference>
<feature type="region of interest" description="Disordered" evidence="3">
    <location>
        <begin position="86"/>
        <end position="136"/>
    </location>
</feature>
<dbReference type="PANTHER" id="PTHR24416:SF611">
    <property type="entry name" value="TYROSINE-PROTEIN KINASE TRANSMEMBRANE RECEPTOR ROR"/>
    <property type="match status" value="1"/>
</dbReference>
<name>A0AA35XG01_GEOBA</name>
<sequence>MWKAYMFKVSASTYLLCFKSDMSNPERKLLLAEVTRVLPSACHGASFPFEVHFRGKGSPWKLNAGSNEERISWMDAILPGSSSSVTRFQQSLSPPLMTDSSSSAQSSSLPPPYTPTNTTPSRKPGQHSASLGSDPRFRAAANPYMEVPKPASSASSSKDLLSDAEDDAFLTASLGAQTTPVSIHVPQNYLVPSVSPPPGTSEGSKTHAPPRHSSSDGQFVKPVPSPRPRPRPRPRASPAPEQGDDDYIKMMSLPIKKRTLQMTVSEGELPQYMEVVGDDSDPTLDEDNYVIPDSPLRSEKSSNSLRRGVGGVNSPQGAELRGGGASGNLVETISQHFNKEQIGMLIQMLQEVRVDERQTAGEEAKAWEVRSPSSPTTNSSEDSITLRGNLTRALSYAPNFSEGILVTDEDSDESYEKRPQWAKAVPANGNLPQHNEQQLDTLTNLQQEALYLLKNDIRDLRVIGHGGFGEVFKGVLQQRGAESMPVAVKMTKKTISEYLQQSFMKEMTIMSQMMHPNIVRLYGIVSEDVPSPWIVLEYMEHGDLKSFLTVSNKDIHTFTLLSFSHSLSEYQFPTGVFSFFRRTSDRCNKWSSTWWTLPWECITYQREGWSTETWLRGMYWWEQTRYARLPISVSCGRSLATSLCTRPATVSPAPFAGCLRRVSSTGRSLPPRTSGVSVSSSGRCLTQQNYPLRNTTTWLWCPMLMKGLRLPIPRGAPSIVAKIMKACWHRNPSKRPSFLLISTLLSTRTSF</sequence>
<feature type="domain" description="PH" evidence="4">
    <location>
        <begin position="1"/>
        <end position="82"/>
    </location>
</feature>
<dbReference type="CDD" id="cd00821">
    <property type="entry name" value="PH"/>
    <property type="match status" value="1"/>
</dbReference>
<feature type="binding site" evidence="2">
    <location>
        <position position="489"/>
    </location>
    <ligand>
        <name>ATP</name>
        <dbReference type="ChEBI" id="CHEBI:30616"/>
    </ligand>
</feature>
<dbReference type="PROSITE" id="PS00107">
    <property type="entry name" value="PROTEIN_KINASE_ATP"/>
    <property type="match status" value="1"/>
</dbReference>
<dbReference type="EMBL" id="CASHTH010003834">
    <property type="protein sequence ID" value="CAI8050080.1"/>
    <property type="molecule type" value="Genomic_DNA"/>
</dbReference>
<dbReference type="InterPro" id="IPR001245">
    <property type="entry name" value="Ser-Thr/Tyr_kinase_cat_dom"/>
</dbReference>
<feature type="region of interest" description="Disordered" evidence="3">
    <location>
        <begin position="292"/>
        <end position="323"/>
    </location>
</feature>
<feature type="region of interest" description="Disordered" evidence="3">
    <location>
        <begin position="188"/>
        <end position="247"/>
    </location>
</feature>
<organism evidence="6 7">
    <name type="scientific">Geodia barretti</name>
    <name type="common">Barrett's horny sponge</name>
    <dbReference type="NCBI Taxonomy" id="519541"/>
    <lineage>
        <taxon>Eukaryota</taxon>
        <taxon>Metazoa</taxon>
        <taxon>Porifera</taxon>
        <taxon>Demospongiae</taxon>
        <taxon>Heteroscleromorpha</taxon>
        <taxon>Tetractinellida</taxon>
        <taxon>Astrophorina</taxon>
        <taxon>Geodiidae</taxon>
        <taxon>Geodia</taxon>
    </lineage>
</organism>
<dbReference type="GO" id="GO:0007169">
    <property type="term" value="P:cell surface receptor protein tyrosine kinase signaling pathway"/>
    <property type="evidence" value="ECO:0007669"/>
    <property type="project" value="TreeGrafter"/>
</dbReference>
<keyword evidence="6" id="KW-0829">Tyrosine-protein kinase</keyword>
<comment type="caution">
    <text evidence="6">The sequence shown here is derived from an EMBL/GenBank/DDBJ whole genome shotgun (WGS) entry which is preliminary data.</text>
</comment>
<dbReference type="PROSITE" id="PS50011">
    <property type="entry name" value="PROTEIN_KINASE_DOM"/>
    <property type="match status" value="1"/>
</dbReference>
<dbReference type="InterPro" id="IPR017441">
    <property type="entry name" value="Protein_kinase_ATP_BS"/>
</dbReference>
<gene>
    <name evidence="6" type="ORF">GBAR_LOCUS27547</name>
</gene>
<protein>
    <submittedName>
        <fullName evidence="6">Protein-tyrosine kinase 2-beta</fullName>
    </submittedName>
</protein>
<dbReference type="InterPro" id="IPR000719">
    <property type="entry name" value="Prot_kinase_dom"/>
</dbReference>
<feature type="region of interest" description="Disordered" evidence="3">
    <location>
        <begin position="362"/>
        <end position="383"/>
    </location>
</feature>
<dbReference type="SUPFAM" id="SSF50729">
    <property type="entry name" value="PH domain-like"/>
    <property type="match status" value="1"/>
</dbReference>
<dbReference type="GO" id="GO:0004714">
    <property type="term" value="F:transmembrane receptor protein tyrosine kinase activity"/>
    <property type="evidence" value="ECO:0007669"/>
    <property type="project" value="TreeGrafter"/>
</dbReference>
<evidence type="ECO:0000256" key="3">
    <source>
        <dbReference type="SAM" id="MobiDB-lite"/>
    </source>
</evidence>
<evidence type="ECO:0000256" key="1">
    <source>
        <dbReference type="ARBA" id="ARBA00004167"/>
    </source>
</evidence>
<dbReference type="GO" id="GO:0005737">
    <property type="term" value="C:cytoplasm"/>
    <property type="evidence" value="ECO:0007669"/>
    <property type="project" value="UniProtKB-ARBA"/>
</dbReference>
<dbReference type="InterPro" id="IPR001849">
    <property type="entry name" value="PH_domain"/>
</dbReference>
<evidence type="ECO:0000259" key="4">
    <source>
        <dbReference type="PROSITE" id="PS50003"/>
    </source>
</evidence>
<keyword evidence="2" id="KW-0067">ATP-binding</keyword>
<dbReference type="GO" id="GO:0005886">
    <property type="term" value="C:plasma membrane"/>
    <property type="evidence" value="ECO:0007669"/>
    <property type="project" value="TreeGrafter"/>
</dbReference>
<dbReference type="Gene3D" id="3.30.200.20">
    <property type="entry name" value="Phosphorylase Kinase, domain 1"/>
    <property type="match status" value="1"/>
</dbReference>
<dbReference type="GO" id="GO:0043235">
    <property type="term" value="C:receptor complex"/>
    <property type="evidence" value="ECO:0007669"/>
    <property type="project" value="TreeGrafter"/>
</dbReference>
<feature type="domain" description="Protein kinase" evidence="5">
    <location>
        <begin position="457"/>
        <end position="751"/>
    </location>
</feature>
<reference evidence="6" key="1">
    <citation type="submission" date="2023-03" db="EMBL/GenBank/DDBJ databases">
        <authorList>
            <person name="Steffen K."/>
            <person name="Cardenas P."/>
        </authorList>
    </citation>
    <scope>NUCLEOTIDE SEQUENCE</scope>
</reference>
<keyword evidence="7" id="KW-1185">Reference proteome</keyword>
<dbReference type="GO" id="GO:0005524">
    <property type="term" value="F:ATP binding"/>
    <property type="evidence" value="ECO:0007669"/>
    <property type="project" value="UniProtKB-UniRule"/>
</dbReference>
<feature type="compositionally biased region" description="Polar residues" evidence="3">
    <location>
        <begin position="371"/>
        <end position="383"/>
    </location>
</feature>
<evidence type="ECO:0000256" key="2">
    <source>
        <dbReference type="PROSITE-ProRule" id="PRU10141"/>
    </source>
</evidence>
<dbReference type="Gene3D" id="1.10.510.10">
    <property type="entry name" value="Transferase(Phosphotransferase) domain 1"/>
    <property type="match status" value="1"/>
</dbReference>
<dbReference type="InterPro" id="IPR050122">
    <property type="entry name" value="RTK"/>
</dbReference>
<accession>A0AA35XG01</accession>
<keyword evidence="6" id="KW-0808">Transferase</keyword>
<dbReference type="Proteomes" id="UP001174909">
    <property type="component" value="Unassembled WGS sequence"/>
</dbReference>
<evidence type="ECO:0000313" key="7">
    <source>
        <dbReference type="Proteomes" id="UP001174909"/>
    </source>
</evidence>